<evidence type="ECO:0000313" key="3">
    <source>
        <dbReference type="EMBL" id="KAF3438937.1"/>
    </source>
</evidence>
<dbReference type="SMART" id="SM00668">
    <property type="entry name" value="CTLH"/>
    <property type="match status" value="2"/>
</dbReference>
<dbReference type="PANTHER" id="PTHR12864">
    <property type="entry name" value="RAN BINDING PROTEIN 9-RELATED"/>
    <property type="match status" value="1"/>
</dbReference>
<dbReference type="Pfam" id="PF10607">
    <property type="entry name" value="CTLH"/>
    <property type="match status" value="1"/>
</dbReference>
<dbReference type="AlphaFoldDB" id="A0A8K0E8Z1"/>
<evidence type="ECO:0000256" key="1">
    <source>
        <dbReference type="SAM" id="MobiDB-lite"/>
    </source>
</evidence>
<dbReference type="EMBL" id="VOIH02000008">
    <property type="protein sequence ID" value="KAF3438937.1"/>
    <property type="molecule type" value="Genomic_DNA"/>
</dbReference>
<feature type="compositionally biased region" description="Low complexity" evidence="1">
    <location>
        <begin position="30"/>
        <end position="49"/>
    </location>
</feature>
<dbReference type="InterPro" id="IPR024964">
    <property type="entry name" value="CTLH/CRA"/>
</dbReference>
<proteinExistence type="predicted"/>
<comment type="caution">
    <text evidence="3">The sequence shown here is derived from an EMBL/GenBank/DDBJ whole genome shotgun (WGS) entry which is preliminary data.</text>
</comment>
<feature type="domain" description="CTLH" evidence="2">
    <location>
        <begin position="55"/>
        <end position="111"/>
    </location>
</feature>
<feature type="domain" description="CTLH" evidence="2">
    <location>
        <begin position="477"/>
        <end position="534"/>
    </location>
</feature>
<feature type="compositionally biased region" description="Polar residues" evidence="1">
    <location>
        <begin position="431"/>
        <end position="441"/>
    </location>
</feature>
<organism evidence="3 4">
    <name type="scientific">Rhamnella rubrinervis</name>
    <dbReference type="NCBI Taxonomy" id="2594499"/>
    <lineage>
        <taxon>Eukaryota</taxon>
        <taxon>Viridiplantae</taxon>
        <taxon>Streptophyta</taxon>
        <taxon>Embryophyta</taxon>
        <taxon>Tracheophyta</taxon>
        <taxon>Spermatophyta</taxon>
        <taxon>Magnoliopsida</taxon>
        <taxon>eudicotyledons</taxon>
        <taxon>Gunneridae</taxon>
        <taxon>Pentapetalae</taxon>
        <taxon>rosids</taxon>
        <taxon>fabids</taxon>
        <taxon>Rosales</taxon>
        <taxon>Rhamnaceae</taxon>
        <taxon>rhamnoid group</taxon>
        <taxon>Rhamneae</taxon>
        <taxon>Rhamnella</taxon>
    </lineage>
</organism>
<feature type="region of interest" description="Disordered" evidence="1">
    <location>
        <begin position="635"/>
        <end position="682"/>
    </location>
</feature>
<dbReference type="InterPro" id="IPR006595">
    <property type="entry name" value="CTLH_C"/>
</dbReference>
<dbReference type="InterPro" id="IPR050618">
    <property type="entry name" value="Ubq-SigPath_Reg"/>
</dbReference>
<protein>
    <recommendedName>
        <fullName evidence="2">CTLH domain-containing protein</fullName>
    </recommendedName>
</protein>
<sequence>MDSTPVNWEALDALIIDFAKSENLIEDSNLSSSSSPPSSPSSSSSLSLSSSSYHSRLIIRQIRRSLETGDVDSAIDLLRTHAPFILDDHRLLFRLQKQKFIELLRRGTVEGRDSAIDCLRTALAPCALDAYPEAYEEFKHVLLAFIYDKDDQTSPVACEWSERRRFDIAGLMSTVLRAHLHAYDPLFSMTLRYLISIHKGFCFRQGISSPISDLTERLLLEERDPPATPQESLYEAPPFDEVDIQALAHAVELTRQGAIDSLRFSKGDLFQAFQNELCRMKLDVSMLDELVHEYCIYRGIVDSGLASPHGGQTLSKPMRVDQLVHSYCSSRDCSVEVDCIASKASDGDSSITNAQMDGSPEKSIDMTSAQGTDVELRFSCEPTSNNEDCSTSGSHQPENLRVQQRSRTIAYAAGERSKRKRWRGRHYDVGSTPSISSDECSKQGLSTTTLISSSYMSQEQQGLEGHFIQDINNREDKYEIVVGLKALASKGMATEVVEEVNSLDPTFFMQNPTLLFQLKQVEFLKLVSSGDYSSALRVACSHLGPLAATDPALLKPLKETLLALLQPNEDALEKGLPLQALATSLQVAIGRRLGVEEPQLMKIIRAALHTHNEWFRLQMCKDRFESPLQIDSLKQASPPIFTPNATSKSNADRSSNGSSQVTISSSTRMSEDGSSPTQVSSRDVACDENAILKVMEFLALPRADAIHLLAQYNGNAETVIQQIFA</sequence>
<accession>A0A8K0E8Z1</accession>
<feature type="region of interest" description="Disordered" evidence="1">
    <location>
        <begin position="422"/>
        <end position="441"/>
    </location>
</feature>
<name>A0A8K0E8Z1_9ROSA</name>
<feature type="region of interest" description="Disordered" evidence="1">
    <location>
        <begin position="28"/>
        <end position="49"/>
    </location>
</feature>
<feature type="region of interest" description="Disordered" evidence="1">
    <location>
        <begin position="345"/>
        <end position="368"/>
    </location>
</feature>
<feature type="compositionally biased region" description="Polar residues" evidence="1">
    <location>
        <begin position="643"/>
        <end position="681"/>
    </location>
</feature>
<feature type="region of interest" description="Disordered" evidence="1">
    <location>
        <begin position="381"/>
        <end position="405"/>
    </location>
</feature>
<keyword evidence="4" id="KW-1185">Reference proteome</keyword>
<dbReference type="PROSITE" id="PS50897">
    <property type="entry name" value="CTLH"/>
    <property type="match status" value="2"/>
</dbReference>
<gene>
    <name evidence="3" type="ORF">FNV43_RR17212</name>
</gene>
<feature type="compositionally biased region" description="Polar residues" evidence="1">
    <location>
        <begin position="347"/>
        <end position="356"/>
    </location>
</feature>
<evidence type="ECO:0000259" key="2">
    <source>
        <dbReference type="PROSITE" id="PS50897"/>
    </source>
</evidence>
<dbReference type="Proteomes" id="UP000796880">
    <property type="component" value="Unassembled WGS sequence"/>
</dbReference>
<dbReference type="OrthoDB" id="2415936at2759"/>
<evidence type="ECO:0000313" key="4">
    <source>
        <dbReference type="Proteomes" id="UP000796880"/>
    </source>
</evidence>
<reference evidence="3" key="1">
    <citation type="submission" date="2020-03" db="EMBL/GenBank/DDBJ databases">
        <title>A high-quality chromosome-level genome assembly of a woody plant with both climbing and erect habits, Rhamnella rubrinervis.</title>
        <authorList>
            <person name="Lu Z."/>
            <person name="Yang Y."/>
            <person name="Zhu X."/>
            <person name="Sun Y."/>
        </authorList>
    </citation>
    <scope>NUCLEOTIDE SEQUENCE</scope>
    <source>
        <strain evidence="3">BYM</strain>
        <tissue evidence="3">Leaf</tissue>
    </source>
</reference>